<name>A0ABV8LRW4_9ACTN</name>
<comment type="caution">
    <text evidence="2">The sequence shown here is derived from an EMBL/GenBank/DDBJ whole genome shotgun (WGS) entry which is preliminary data.</text>
</comment>
<dbReference type="EMBL" id="JBHSAY010000013">
    <property type="protein sequence ID" value="MFC4133787.1"/>
    <property type="molecule type" value="Genomic_DNA"/>
</dbReference>
<dbReference type="Proteomes" id="UP001595816">
    <property type="component" value="Unassembled WGS sequence"/>
</dbReference>
<dbReference type="Pfam" id="PF01841">
    <property type="entry name" value="Transglut_core"/>
    <property type="match status" value="1"/>
</dbReference>
<proteinExistence type="predicted"/>
<sequence>MTDGVQLRIQAEDLMRAEDDENLLTLVARLRADEHWARMWAPGCAIAAARLGRTAEARDFLLEALDGGFFQPELFEGELERAFEAEPDWPQLQAKLAANLPPAPLELVVWPSLTPKLPLELFRTTPDREEQLRPLLPELSGSSWHRAVTLLHWVTKRWEHANDHVGDEEDAVDVLRHVDDDGMRFACVEYSTVLSHALNAAGIPARRLSLRQRDHHAGWGKGHVVSEAWIDDFGQWVVLDGQNGAYWMFGSAPLSTLELQTALAEGRQPTLLAADGPMKPATTAWWFTYFHQISTTGATWAKPPFIPHFQHQLRPSQLLAGSPQDAYPDLAEIGISIDVRDGAPATRFTSRHPFTNGYAVQHDGKSHVVDAADPVWPLPTSGGSHAATVAVRTPSGELTPQPLVFRISG</sequence>
<evidence type="ECO:0000259" key="1">
    <source>
        <dbReference type="Pfam" id="PF01841"/>
    </source>
</evidence>
<protein>
    <submittedName>
        <fullName evidence="2">Transglutaminase domain-containing protein</fullName>
    </submittedName>
</protein>
<feature type="domain" description="Transglutaminase-like" evidence="1">
    <location>
        <begin position="145"/>
        <end position="240"/>
    </location>
</feature>
<dbReference type="InterPro" id="IPR038765">
    <property type="entry name" value="Papain-like_cys_pep_sf"/>
</dbReference>
<keyword evidence="3" id="KW-1185">Reference proteome</keyword>
<dbReference type="SUPFAM" id="SSF54001">
    <property type="entry name" value="Cysteine proteinases"/>
    <property type="match status" value="1"/>
</dbReference>
<accession>A0ABV8LRW4</accession>
<gene>
    <name evidence="2" type="ORF">ACFOZ4_24510</name>
</gene>
<dbReference type="InterPro" id="IPR002931">
    <property type="entry name" value="Transglutaminase-like"/>
</dbReference>
<evidence type="ECO:0000313" key="3">
    <source>
        <dbReference type="Proteomes" id="UP001595816"/>
    </source>
</evidence>
<organism evidence="2 3">
    <name type="scientific">Hamadaea flava</name>
    <dbReference type="NCBI Taxonomy" id="1742688"/>
    <lineage>
        <taxon>Bacteria</taxon>
        <taxon>Bacillati</taxon>
        <taxon>Actinomycetota</taxon>
        <taxon>Actinomycetes</taxon>
        <taxon>Micromonosporales</taxon>
        <taxon>Micromonosporaceae</taxon>
        <taxon>Hamadaea</taxon>
    </lineage>
</organism>
<evidence type="ECO:0000313" key="2">
    <source>
        <dbReference type="EMBL" id="MFC4133787.1"/>
    </source>
</evidence>
<dbReference type="RefSeq" id="WP_253750318.1">
    <property type="nucleotide sequence ID" value="NZ_JAMZDZ010000001.1"/>
</dbReference>
<dbReference type="Gene3D" id="3.10.620.30">
    <property type="match status" value="1"/>
</dbReference>
<reference evidence="3" key="1">
    <citation type="journal article" date="2019" name="Int. J. Syst. Evol. Microbiol.">
        <title>The Global Catalogue of Microorganisms (GCM) 10K type strain sequencing project: providing services to taxonomists for standard genome sequencing and annotation.</title>
        <authorList>
            <consortium name="The Broad Institute Genomics Platform"/>
            <consortium name="The Broad Institute Genome Sequencing Center for Infectious Disease"/>
            <person name="Wu L."/>
            <person name="Ma J."/>
        </authorList>
    </citation>
    <scope>NUCLEOTIDE SEQUENCE [LARGE SCALE GENOMIC DNA]</scope>
    <source>
        <strain evidence="3">CGMCC 4.7289</strain>
    </source>
</reference>